<evidence type="ECO:0000313" key="9">
    <source>
        <dbReference type="Proteomes" id="UP000195880"/>
    </source>
</evidence>
<feature type="region of interest" description="Disordered" evidence="6">
    <location>
        <begin position="86"/>
        <end position="127"/>
    </location>
</feature>
<proteinExistence type="predicted"/>
<dbReference type="PANTHER" id="PTHR34697">
    <property type="entry name" value="PHOSPHATIDYLGLYCEROL LYSYLTRANSFERASE"/>
    <property type="match status" value="1"/>
</dbReference>
<evidence type="ECO:0000256" key="3">
    <source>
        <dbReference type="ARBA" id="ARBA00022692"/>
    </source>
</evidence>
<dbReference type="Proteomes" id="UP000195880">
    <property type="component" value="Chromosome"/>
</dbReference>
<organism evidence="8 9">
    <name type="scientific">Streptomyces alboflavus</name>
    <dbReference type="NCBI Taxonomy" id="67267"/>
    <lineage>
        <taxon>Bacteria</taxon>
        <taxon>Bacillati</taxon>
        <taxon>Actinomycetota</taxon>
        <taxon>Actinomycetes</taxon>
        <taxon>Kitasatosporales</taxon>
        <taxon>Streptomycetaceae</taxon>
        <taxon>Streptomyces</taxon>
    </lineage>
</organism>
<evidence type="ECO:0000256" key="5">
    <source>
        <dbReference type="ARBA" id="ARBA00023136"/>
    </source>
</evidence>
<dbReference type="Pfam" id="PF09924">
    <property type="entry name" value="LPG_synthase_C"/>
    <property type="match status" value="1"/>
</dbReference>
<keyword evidence="3" id="KW-0812">Transmembrane</keyword>
<reference evidence="8 9" key="1">
    <citation type="submission" date="2017-05" db="EMBL/GenBank/DDBJ databases">
        <title>Streptomyces alboflavus Genome sequencing and assembly.</title>
        <authorList>
            <person name="Wang Y."/>
            <person name="Du B."/>
            <person name="Ding Y."/>
            <person name="Liu H."/>
            <person name="Hou Q."/>
            <person name="Liu K."/>
            <person name="Wang C."/>
            <person name="Yao L."/>
        </authorList>
    </citation>
    <scope>NUCLEOTIDE SEQUENCE [LARGE SCALE GENOMIC DNA]</scope>
    <source>
        <strain evidence="8 9">MDJK44</strain>
    </source>
</reference>
<dbReference type="EMBL" id="CP021748">
    <property type="protein sequence ID" value="ARX87453.1"/>
    <property type="molecule type" value="Genomic_DNA"/>
</dbReference>
<evidence type="ECO:0000256" key="6">
    <source>
        <dbReference type="SAM" id="MobiDB-lite"/>
    </source>
</evidence>
<dbReference type="GO" id="GO:0016755">
    <property type="term" value="F:aminoacyltransferase activity"/>
    <property type="evidence" value="ECO:0007669"/>
    <property type="project" value="TreeGrafter"/>
</dbReference>
<keyword evidence="5" id="KW-0472">Membrane</keyword>
<evidence type="ECO:0000256" key="4">
    <source>
        <dbReference type="ARBA" id="ARBA00022989"/>
    </source>
</evidence>
<dbReference type="RefSeq" id="WP_087886403.1">
    <property type="nucleotide sequence ID" value="NZ_CP021748.1"/>
</dbReference>
<evidence type="ECO:0000256" key="2">
    <source>
        <dbReference type="ARBA" id="ARBA00022475"/>
    </source>
</evidence>
<feature type="domain" description="Phosphatidylglycerol lysyltransferase C-terminal" evidence="7">
    <location>
        <begin position="13"/>
        <end position="76"/>
    </location>
</feature>
<dbReference type="KEGG" id="salf:SMD44_06934"/>
<dbReference type="AlphaFoldDB" id="A0A1Z1WLZ0"/>
<keyword evidence="9" id="KW-1185">Reference proteome</keyword>
<sequence length="127" mass="13659">MLTEDDEARLRPPLDRHGERDCLGYFALRRDKAAVFSPSGKAAVTYRVVNGVSLAPGDPVRAPEAGNLKDTRKFIEKVKAPARASSIILDSGGHNFTTGNGRSHPHWSESAVGSTQGETARDRDGST</sequence>
<evidence type="ECO:0000256" key="1">
    <source>
        <dbReference type="ARBA" id="ARBA00004651"/>
    </source>
</evidence>
<keyword evidence="2" id="KW-1003">Cell membrane</keyword>
<accession>A0A1Z1WLZ0</accession>
<keyword evidence="4" id="KW-1133">Transmembrane helix</keyword>
<dbReference type="PANTHER" id="PTHR34697:SF2">
    <property type="entry name" value="PHOSPHATIDYLGLYCEROL LYSYLTRANSFERASE"/>
    <property type="match status" value="1"/>
</dbReference>
<evidence type="ECO:0000313" key="8">
    <source>
        <dbReference type="EMBL" id="ARX87453.1"/>
    </source>
</evidence>
<protein>
    <submittedName>
        <fullName evidence="8">Membrane protein</fullName>
    </submittedName>
</protein>
<dbReference type="GO" id="GO:0055091">
    <property type="term" value="P:phospholipid homeostasis"/>
    <property type="evidence" value="ECO:0007669"/>
    <property type="project" value="TreeGrafter"/>
</dbReference>
<dbReference type="GO" id="GO:0005886">
    <property type="term" value="C:plasma membrane"/>
    <property type="evidence" value="ECO:0007669"/>
    <property type="project" value="UniProtKB-SubCell"/>
</dbReference>
<dbReference type="InterPro" id="IPR051211">
    <property type="entry name" value="PG_lysyltransferase"/>
</dbReference>
<dbReference type="InterPro" id="IPR024320">
    <property type="entry name" value="LPG_synthase_C"/>
</dbReference>
<name>A0A1Z1WLZ0_9ACTN</name>
<evidence type="ECO:0000259" key="7">
    <source>
        <dbReference type="Pfam" id="PF09924"/>
    </source>
</evidence>
<comment type="subcellular location">
    <subcellularLocation>
        <location evidence="1">Cell membrane</location>
        <topology evidence="1">Multi-pass membrane protein</topology>
    </subcellularLocation>
</comment>
<gene>
    <name evidence="8" type="ORF">SMD44_06934</name>
</gene>